<feature type="compositionally biased region" description="Basic and acidic residues" evidence="1">
    <location>
        <begin position="36"/>
        <end position="51"/>
    </location>
</feature>
<dbReference type="Proteomes" id="UP000070434">
    <property type="component" value="Chromosome 1"/>
</dbReference>
<comment type="caution">
    <text evidence="2">The sequence shown here is derived from an EMBL/GenBank/DDBJ whole genome shotgun (WGS) entry which is preliminary data.</text>
</comment>
<reference evidence="2 3" key="1">
    <citation type="submission" date="2015-11" db="EMBL/GenBank/DDBJ databases">
        <authorList>
            <person name="Sahl J."/>
            <person name="Wagner D."/>
            <person name="Keim P."/>
        </authorList>
    </citation>
    <scope>NUCLEOTIDE SEQUENCE [LARGE SCALE GENOMIC DNA]</scope>
    <source>
        <strain evidence="2 3">AZ-4-2-10-S1-D7</strain>
    </source>
</reference>
<feature type="compositionally biased region" description="Basic and acidic residues" evidence="1">
    <location>
        <begin position="76"/>
        <end position="102"/>
    </location>
</feature>
<sequence length="121" mass="13407">MSGPAAAKRPDDRHAGRARTVAGRPLAAAQWPPRGNADDGAPRVGRHAADRTAARGIRLIRLTAAAGRRDFPYRAATTHDHALSRDARPRPRRASFRDDHAPYARMRRPRPRRRPRAGIAM</sequence>
<evidence type="ECO:0000313" key="2">
    <source>
        <dbReference type="EMBL" id="KWZ34818.1"/>
    </source>
</evidence>
<feature type="compositionally biased region" description="Basic residues" evidence="1">
    <location>
        <begin position="105"/>
        <end position="121"/>
    </location>
</feature>
<gene>
    <name evidence="2" type="ORF">WS64_04310</name>
</gene>
<proteinExistence type="predicted"/>
<dbReference type="EMBL" id="LNJP01000001">
    <property type="protein sequence ID" value="KWZ34818.1"/>
    <property type="molecule type" value="Genomic_DNA"/>
</dbReference>
<feature type="region of interest" description="Disordered" evidence="1">
    <location>
        <begin position="1"/>
        <end position="51"/>
    </location>
</feature>
<feature type="region of interest" description="Disordered" evidence="1">
    <location>
        <begin position="76"/>
        <end position="121"/>
    </location>
</feature>
<evidence type="ECO:0000256" key="1">
    <source>
        <dbReference type="SAM" id="MobiDB-lite"/>
    </source>
</evidence>
<dbReference type="AlphaFoldDB" id="A0AAW3PZE5"/>
<protein>
    <submittedName>
        <fullName evidence="2">Uncharacterized protein</fullName>
    </submittedName>
</protein>
<accession>A0AAW3PZE5</accession>
<evidence type="ECO:0000313" key="3">
    <source>
        <dbReference type="Proteomes" id="UP000070434"/>
    </source>
</evidence>
<organism evidence="2 3">
    <name type="scientific">Burkholderia anthina</name>
    <dbReference type="NCBI Taxonomy" id="179879"/>
    <lineage>
        <taxon>Bacteria</taxon>
        <taxon>Pseudomonadati</taxon>
        <taxon>Pseudomonadota</taxon>
        <taxon>Betaproteobacteria</taxon>
        <taxon>Burkholderiales</taxon>
        <taxon>Burkholderiaceae</taxon>
        <taxon>Burkholderia</taxon>
        <taxon>Burkholderia cepacia complex</taxon>
    </lineage>
</organism>
<name>A0AAW3PZE5_9BURK</name>